<reference evidence="11" key="1">
    <citation type="journal article" date="2023" name="BMC Genomics">
        <title>Chromosome-level genome assemblies of Cutaneotrichosporon spp. (Trichosporonales, Basidiomycota) reveal imbalanced evolution between nucleotide sequences and chromosome synteny.</title>
        <authorList>
            <person name="Kobayashi Y."/>
            <person name="Kayamori A."/>
            <person name="Aoki K."/>
            <person name="Shiwa Y."/>
            <person name="Matsutani M."/>
            <person name="Fujita N."/>
            <person name="Sugita T."/>
            <person name="Iwasaki W."/>
            <person name="Tanaka N."/>
            <person name="Takashima M."/>
        </authorList>
    </citation>
    <scope>NUCLEOTIDE SEQUENCE</scope>
    <source>
        <strain evidence="11">HIS019</strain>
    </source>
</reference>
<feature type="transmembrane region" description="Helical" evidence="10">
    <location>
        <begin position="101"/>
        <end position="118"/>
    </location>
</feature>
<keyword evidence="4 10" id="KW-0812">Transmembrane</keyword>
<evidence type="ECO:0000256" key="4">
    <source>
        <dbReference type="ARBA" id="ARBA00022692"/>
    </source>
</evidence>
<feature type="compositionally biased region" description="Low complexity" evidence="9">
    <location>
        <begin position="161"/>
        <end position="191"/>
    </location>
</feature>
<keyword evidence="6 10" id="KW-1133">Transmembrane helix</keyword>
<comment type="subcellular location">
    <subcellularLocation>
        <location evidence="1">Endoplasmic reticulum membrane</location>
        <topology evidence="1">Multi-pass membrane protein</topology>
    </subcellularLocation>
</comment>
<organism evidence="11 12">
    <name type="scientific">Cutaneotrichosporon cavernicola</name>
    <dbReference type="NCBI Taxonomy" id="279322"/>
    <lineage>
        <taxon>Eukaryota</taxon>
        <taxon>Fungi</taxon>
        <taxon>Dikarya</taxon>
        <taxon>Basidiomycota</taxon>
        <taxon>Agaricomycotina</taxon>
        <taxon>Tremellomycetes</taxon>
        <taxon>Trichosporonales</taxon>
        <taxon>Trichosporonaceae</taxon>
        <taxon>Cutaneotrichosporon</taxon>
    </lineage>
</organism>
<dbReference type="PANTHER" id="PTHR13085:SF0">
    <property type="entry name" value="SIGNAL PEPTIDASE COMPLEX SUBUNIT 2"/>
    <property type="match status" value="1"/>
</dbReference>
<dbReference type="GO" id="GO:0005787">
    <property type="term" value="C:signal peptidase complex"/>
    <property type="evidence" value="ECO:0007669"/>
    <property type="project" value="InterPro"/>
</dbReference>
<protein>
    <recommendedName>
        <fullName evidence="3">Signal peptidase complex subunit 2</fullName>
    </recommendedName>
</protein>
<dbReference type="GO" id="GO:0006465">
    <property type="term" value="P:signal peptide processing"/>
    <property type="evidence" value="ECO:0007669"/>
    <property type="project" value="InterPro"/>
</dbReference>
<evidence type="ECO:0000256" key="3">
    <source>
        <dbReference type="ARBA" id="ARBA00017057"/>
    </source>
</evidence>
<feature type="compositionally biased region" description="Low complexity" evidence="9">
    <location>
        <begin position="1"/>
        <end position="16"/>
    </location>
</feature>
<keyword evidence="12" id="KW-1185">Reference proteome</keyword>
<evidence type="ECO:0000256" key="8">
    <source>
        <dbReference type="ARBA" id="ARBA00045608"/>
    </source>
</evidence>
<evidence type="ECO:0000256" key="5">
    <source>
        <dbReference type="ARBA" id="ARBA00022824"/>
    </source>
</evidence>
<dbReference type="RefSeq" id="XP_060459279.1">
    <property type="nucleotide sequence ID" value="XM_060602935.1"/>
</dbReference>
<dbReference type="EMBL" id="AP028217">
    <property type="protein sequence ID" value="BEI94014.1"/>
    <property type="molecule type" value="Genomic_DNA"/>
</dbReference>
<proteinExistence type="inferred from homology"/>
<evidence type="ECO:0000256" key="9">
    <source>
        <dbReference type="SAM" id="MobiDB-lite"/>
    </source>
</evidence>
<dbReference type="AlphaFoldDB" id="A0AA48L8R0"/>
<dbReference type="Pfam" id="PF06703">
    <property type="entry name" value="SPC25"/>
    <property type="match status" value="1"/>
</dbReference>
<keyword evidence="7 10" id="KW-0472">Membrane</keyword>
<evidence type="ECO:0000256" key="2">
    <source>
        <dbReference type="ARBA" id="ARBA00007324"/>
    </source>
</evidence>
<sequence>MAPKGGAAAPPEAISSPAPPDAPSTIATDPHPTVRVNKSHVAEIKTALDDIVKEHLVQQAFTPSHMHTNVHLTLGYASVIFALGCSLYAYKMDFEESKPALWVAVVGYFGFQGALWAWKRWVERGEVFRGRRRRIVKRIETDHIQIITSTTLHHPPAPVLSVSPDSRPTSPTSPTTPSLSPSSSISGLSSPPRTPTSGMNPHPRGPTYLVHLTLSTTSNSGKSLIHKARVVSGKPIGEVVDEDGGVEAGEVTRWITTLLNDAGMVGVEEEGFKEE</sequence>
<dbReference type="InterPro" id="IPR009582">
    <property type="entry name" value="Spc2/SPCS2"/>
</dbReference>
<evidence type="ECO:0000256" key="1">
    <source>
        <dbReference type="ARBA" id="ARBA00004477"/>
    </source>
</evidence>
<dbReference type="PANTHER" id="PTHR13085">
    <property type="entry name" value="MICROSOMAL SIGNAL PEPTIDASE 25 KDA SUBUNIT"/>
    <property type="match status" value="1"/>
</dbReference>
<comment type="function">
    <text evidence="8">Component of the signal peptidase complex (SPC) which catalyzes the cleavage of N-terminal signal sequences from nascent proteins as they are translocated into the lumen of the endoplasmic reticulum. Enhances the enzymatic activity of SPC and facilitates the interactions between different components of the translocation site.</text>
</comment>
<dbReference type="GeneID" id="85497884"/>
<comment type="similarity">
    <text evidence="2">Belongs to the SPCS2 family.</text>
</comment>
<dbReference type="Proteomes" id="UP001233271">
    <property type="component" value="Chromosome 6"/>
</dbReference>
<feature type="transmembrane region" description="Helical" evidence="10">
    <location>
        <begin position="70"/>
        <end position="89"/>
    </location>
</feature>
<dbReference type="GO" id="GO:0045047">
    <property type="term" value="P:protein targeting to ER"/>
    <property type="evidence" value="ECO:0007669"/>
    <property type="project" value="TreeGrafter"/>
</dbReference>
<evidence type="ECO:0000313" key="11">
    <source>
        <dbReference type="EMBL" id="BEI94014.1"/>
    </source>
</evidence>
<evidence type="ECO:0000256" key="7">
    <source>
        <dbReference type="ARBA" id="ARBA00023136"/>
    </source>
</evidence>
<feature type="region of interest" description="Disordered" evidence="9">
    <location>
        <begin position="1"/>
        <end position="32"/>
    </location>
</feature>
<keyword evidence="5" id="KW-0256">Endoplasmic reticulum</keyword>
<dbReference type="KEGG" id="ccac:CcaHIS019_0604730"/>
<evidence type="ECO:0000256" key="10">
    <source>
        <dbReference type="SAM" id="Phobius"/>
    </source>
</evidence>
<gene>
    <name evidence="11" type="ORF">CcaverHIS019_0604730</name>
</gene>
<accession>A0AA48L8R0</accession>
<evidence type="ECO:0000256" key="6">
    <source>
        <dbReference type="ARBA" id="ARBA00022989"/>
    </source>
</evidence>
<evidence type="ECO:0000313" key="12">
    <source>
        <dbReference type="Proteomes" id="UP001233271"/>
    </source>
</evidence>
<name>A0AA48L8R0_9TREE</name>
<feature type="region of interest" description="Disordered" evidence="9">
    <location>
        <begin position="155"/>
        <end position="208"/>
    </location>
</feature>